<dbReference type="HOGENOM" id="CLU_019505_2_1_10"/>
<reference evidence="2 3" key="1">
    <citation type="submission" date="2013-08" db="EMBL/GenBank/DDBJ databases">
        <authorList>
            <person name="Weinstock G."/>
            <person name="Sodergren E."/>
            <person name="Wylie T."/>
            <person name="Fulton L."/>
            <person name="Fulton R."/>
            <person name="Fronick C."/>
            <person name="O'Laughlin M."/>
            <person name="Godfrey J."/>
            <person name="Miner T."/>
            <person name="Herter B."/>
            <person name="Appelbaum E."/>
            <person name="Cordes M."/>
            <person name="Lek S."/>
            <person name="Wollam A."/>
            <person name="Pepin K.H."/>
            <person name="Palsikar V.B."/>
            <person name="Mitreva M."/>
            <person name="Wilson R.K."/>
        </authorList>
    </citation>
    <scope>NUCLEOTIDE SEQUENCE [LARGE SCALE GENOMIC DNA]</scope>
    <source>
        <strain evidence="2 3">ATCC 15930</strain>
    </source>
</reference>
<comment type="caution">
    <text evidence="2">The sequence shown here is derived from an EMBL/GenBank/DDBJ whole genome shotgun (WGS) entry which is preliminary data.</text>
</comment>
<evidence type="ECO:0000313" key="2">
    <source>
        <dbReference type="EMBL" id="KDR51807.1"/>
    </source>
</evidence>
<gene>
    <name evidence="2" type="ORF">HMPREF1991_02129</name>
</gene>
<name>A0A069QGK5_HOYLO</name>
<keyword evidence="3" id="KW-1185">Reference proteome</keyword>
<protein>
    <recommendedName>
        <fullName evidence="1">Gp5/Type VI secretion system Vgr protein OB-fold domain-containing protein</fullName>
    </recommendedName>
</protein>
<accession>A0A069QGK5</accession>
<dbReference type="InterPro" id="IPR037026">
    <property type="entry name" value="Vgr_OB-fold_dom_sf"/>
</dbReference>
<evidence type="ECO:0000313" key="3">
    <source>
        <dbReference type="Proteomes" id="UP000027442"/>
    </source>
</evidence>
<dbReference type="AlphaFoldDB" id="A0A069QGK5"/>
<dbReference type="InterPro" id="IPR006531">
    <property type="entry name" value="Gp5/Vgr_OB"/>
</dbReference>
<dbReference type="EMBL" id="JNGW01000091">
    <property type="protein sequence ID" value="KDR51807.1"/>
    <property type="molecule type" value="Genomic_DNA"/>
</dbReference>
<sequence length="188" mass="19728">MFIPEVGDHVLVGFRHGDPNRPYVMGSLFNGRTGKGGGEGNCCKSISTRSGCALTLNDAEGSVKLNDKGGASMNFDGDGKHVLSANACSCTCVGEDASVLKMDKDGNINLTGNKTVTITIGKDKSEINVFESKEKENSIKLQIGSSLIEMKDKSIEIRSSKVIIDGNEGTITASGNINLSGSPDVIIN</sequence>
<dbReference type="Gene3D" id="2.40.50.230">
    <property type="entry name" value="Gp5 N-terminal domain"/>
    <property type="match status" value="1"/>
</dbReference>
<dbReference type="Pfam" id="PF04717">
    <property type="entry name" value="Phage_base_V"/>
    <property type="match status" value="1"/>
</dbReference>
<dbReference type="PATRIC" id="fig|1122985.7.peg.2206"/>
<dbReference type="SUPFAM" id="SSF69349">
    <property type="entry name" value="Phage fibre proteins"/>
    <property type="match status" value="1"/>
</dbReference>
<dbReference type="Proteomes" id="UP000027442">
    <property type="component" value="Unassembled WGS sequence"/>
</dbReference>
<evidence type="ECO:0000259" key="1">
    <source>
        <dbReference type="Pfam" id="PF04717"/>
    </source>
</evidence>
<proteinExistence type="predicted"/>
<organism evidence="2 3">
    <name type="scientific">Hoylesella loescheii DSM 19665 = JCM 12249 = ATCC 15930</name>
    <dbReference type="NCBI Taxonomy" id="1122985"/>
    <lineage>
        <taxon>Bacteria</taxon>
        <taxon>Pseudomonadati</taxon>
        <taxon>Bacteroidota</taxon>
        <taxon>Bacteroidia</taxon>
        <taxon>Bacteroidales</taxon>
        <taxon>Prevotellaceae</taxon>
        <taxon>Hoylesella</taxon>
    </lineage>
</organism>
<feature type="domain" description="Gp5/Type VI secretion system Vgr protein OB-fold" evidence="1">
    <location>
        <begin position="1"/>
        <end position="29"/>
    </location>
</feature>
<dbReference type="eggNOG" id="COG3501">
    <property type="taxonomic scope" value="Bacteria"/>
</dbReference>